<organism evidence="8 9">
    <name type="scientific">Parachitinimonas caeni</name>
    <dbReference type="NCBI Taxonomy" id="3031301"/>
    <lineage>
        <taxon>Bacteria</taxon>
        <taxon>Pseudomonadati</taxon>
        <taxon>Pseudomonadota</taxon>
        <taxon>Betaproteobacteria</taxon>
        <taxon>Neisseriales</taxon>
        <taxon>Chitinibacteraceae</taxon>
        <taxon>Parachitinimonas</taxon>
    </lineage>
</organism>
<evidence type="ECO:0000313" key="8">
    <source>
        <dbReference type="EMBL" id="MDK2126424.1"/>
    </source>
</evidence>
<evidence type="ECO:0000259" key="7">
    <source>
        <dbReference type="PROSITE" id="PS51880"/>
    </source>
</evidence>
<dbReference type="CDD" id="cd01668">
    <property type="entry name" value="TGS_RSH"/>
    <property type="match status" value="1"/>
</dbReference>
<dbReference type="Pfam" id="PF02824">
    <property type="entry name" value="TGS"/>
    <property type="match status" value="1"/>
</dbReference>
<keyword evidence="9" id="KW-1185">Reference proteome</keyword>
<dbReference type="Proteomes" id="UP001172778">
    <property type="component" value="Unassembled WGS sequence"/>
</dbReference>
<gene>
    <name evidence="8" type="ORF">PZA18_20500</name>
</gene>
<dbReference type="SUPFAM" id="SSF81301">
    <property type="entry name" value="Nucleotidyltransferase"/>
    <property type="match status" value="1"/>
</dbReference>
<evidence type="ECO:0000313" key="9">
    <source>
        <dbReference type="Proteomes" id="UP001172778"/>
    </source>
</evidence>
<dbReference type="PANTHER" id="PTHR21262">
    <property type="entry name" value="GUANOSINE-3',5'-BIS DIPHOSPHATE 3'-PYROPHOSPHOHYDROLASE"/>
    <property type="match status" value="1"/>
</dbReference>
<reference evidence="8" key="1">
    <citation type="submission" date="2023-03" db="EMBL/GenBank/DDBJ databases">
        <title>Chitinimonas shenzhenensis gen. nov., sp. nov., a novel member of family Burkholderiaceae isolated from activated sludge collected in Shen Zhen, China.</title>
        <authorList>
            <person name="Wang X."/>
        </authorList>
    </citation>
    <scope>NUCLEOTIDE SEQUENCE</scope>
    <source>
        <strain evidence="8">DQS-5</strain>
    </source>
</reference>
<evidence type="ECO:0000256" key="4">
    <source>
        <dbReference type="ARBA" id="ARBA00033308"/>
    </source>
</evidence>
<dbReference type="Pfam" id="PF13328">
    <property type="entry name" value="HD_4"/>
    <property type="match status" value="1"/>
</dbReference>
<evidence type="ECO:0000256" key="5">
    <source>
        <dbReference type="RuleBase" id="RU003847"/>
    </source>
</evidence>
<comment type="function">
    <text evidence="5">In eubacteria ppGpp (guanosine 3'-diphosphate 5'-diphosphate) is a mediator of the stringent response that coordinates a variety of cellular activities in response to changes in nutritional abundance.</text>
</comment>
<sequence>MVAPTRPLAVSIAEATDPIGWLARLVDRFDESELKRLSAAMSWAQALYAGKVLPETLEPVFPHAVAAASIVADLRLNADAVIATLLFSAPDFLPDSHEQIRAQFGESVASLVDGLSRVRKIQALTWEQGQATGTDVPAQAEAMRKMLLAMVEDIRVVLIKLAWRTQTMHYLARCDEPVRHAIARQTLDIFAPLANRLGVWQIKWELEDLSFRYLDPALYKKIAKLLDERRADREGFISQAIERLRQELNKAGIKADLMGRPKHIYSIYKKMNAKGLDFSELYDIRAVRVLVESVKDCYTALGIVHNLWQPIPGEFDDYISHPKGNFYRSLHTVVVGDHNKALEVQIRTFEMHEHAEYGVAAHWRYKEGGQSDSKYEEKIAWLRQLLDWREEVTQNDASSETFHSELFDDTIYTLTPAGRVIALPKGSTPVDFAYHVHTNLGHRCRGAKVDGHIVPLHTALENGQRVEILTTKDGGPSIDWLHQGYLKSPRGIAKVRHWIKQQNLDVAIEAGKAIFDKEAARSGLHPNIDDIADKLGFKGQGELFAAIGQNEITSRELTQSFQTSEQPASPPTIAAADIVRESRADLHGEGILIEGVDRLMTLLAKCCKPVPPDAVVGFVTRGRGISIHRRDCSTLKRLSASAPERLIAASWGKQFGHVFSADIEVEAQDRPSLLRDISEVMARDRINVTAAHTQTRDLKAKMRFTLEIKDADQLRRILLQIREVAGVLEVWRR</sequence>
<dbReference type="Gene3D" id="3.30.460.10">
    <property type="entry name" value="Beta Polymerase, domain 2"/>
    <property type="match status" value="1"/>
</dbReference>
<proteinExistence type="inferred from homology"/>
<dbReference type="PROSITE" id="PS51671">
    <property type="entry name" value="ACT"/>
    <property type="match status" value="1"/>
</dbReference>
<evidence type="ECO:0000259" key="6">
    <source>
        <dbReference type="PROSITE" id="PS51671"/>
    </source>
</evidence>
<evidence type="ECO:0000256" key="1">
    <source>
        <dbReference type="ARBA" id="ARBA00019852"/>
    </source>
</evidence>
<keyword evidence="8" id="KW-0808">Transferase</keyword>
<dbReference type="Gene3D" id="1.10.3210.10">
    <property type="entry name" value="Hypothetical protein af1432"/>
    <property type="match status" value="1"/>
</dbReference>
<dbReference type="InterPro" id="IPR012676">
    <property type="entry name" value="TGS-like"/>
</dbReference>
<dbReference type="SMART" id="SM00954">
    <property type="entry name" value="RelA_SpoT"/>
    <property type="match status" value="1"/>
</dbReference>
<evidence type="ECO:0000256" key="3">
    <source>
        <dbReference type="ARBA" id="ARBA00032407"/>
    </source>
</evidence>
<feature type="domain" description="ACT" evidence="6">
    <location>
        <begin position="662"/>
        <end position="733"/>
    </location>
</feature>
<dbReference type="Gene3D" id="3.30.70.260">
    <property type="match status" value="1"/>
</dbReference>
<protein>
    <recommendedName>
        <fullName evidence="1">GTP pyrophosphokinase</fullName>
    </recommendedName>
    <alternativeName>
        <fullName evidence="3">(p)ppGpp synthase</fullName>
    </alternativeName>
    <alternativeName>
        <fullName evidence="2">ATP:GTP 3'-pyrophosphotransferase</fullName>
    </alternativeName>
    <alternativeName>
        <fullName evidence="4">ppGpp synthase I</fullName>
    </alternativeName>
</protein>
<dbReference type="CDD" id="cd04876">
    <property type="entry name" value="ACT_RelA-SpoT"/>
    <property type="match status" value="1"/>
</dbReference>
<dbReference type="SUPFAM" id="SSF81271">
    <property type="entry name" value="TGS-like"/>
    <property type="match status" value="1"/>
</dbReference>
<dbReference type="EMBL" id="JARRAF010000038">
    <property type="protein sequence ID" value="MDK2126424.1"/>
    <property type="molecule type" value="Genomic_DNA"/>
</dbReference>
<dbReference type="Gene3D" id="3.10.20.30">
    <property type="match status" value="1"/>
</dbReference>
<comment type="caution">
    <text evidence="8">The sequence shown here is derived from an EMBL/GenBank/DDBJ whole genome shotgun (WGS) entry which is preliminary data.</text>
</comment>
<dbReference type="PROSITE" id="PS51880">
    <property type="entry name" value="TGS"/>
    <property type="match status" value="1"/>
</dbReference>
<comment type="similarity">
    <text evidence="5">Belongs to the relA/spoT family.</text>
</comment>
<dbReference type="GO" id="GO:0008728">
    <property type="term" value="F:GTP diphosphokinase activity"/>
    <property type="evidence" value="ECO:0007669"/>
    <property type="project" value="UniProtKB-EC"/>
</dbReference>
<dbReference type="CDD" id="cd05399">
    <property type="entry name" value="NT_Rel-Spo_like"/>
    <property type="match status" value="1"/>
</dbReference>
<evidence type="ECO:0000256" key="2">
    <source>
        <dbReference type="ARBA" id="ARBA00029754"/>
    </source>
</evidence>
<dbReference type="SUPFAM" id="SSF55021">
    <property type="entry name" value="ACT-like"/>
    <property type="match status" value="1"/>
</dbReference>
<dbReference type="NCBIfam" id="TIGR00691">
    <property type="entry name" value="spoT_relA"/>
    <property type="match status" value="1"/>
</dbReference>
<name>A0ABT7E292_9NEIS</name>
<dbReference type="RefSeq" id="WP_284102743.1">
    <property type="nucleotide sequence ID" value="NZ_JARRAF010000038.1"/>
</dbReference>
<dbReference type="Pfam" id="PF04607">
    <property type="entry name" value="RelA_SpoT"/>
    <property type="match status" value="1"/>
</dbReference>
<dbReference type="InterPro" id="IPR045865">
    <property type="entry name" value="ACT-like_dom_sf"/>
</dbReference>
<dbReference type="InterPro" id="IPR004095">
    <property type="entry name" value="TGS"/>
</dbReference>
<dbReference type="InterPro" id="IPR004811">
    <property type="entry name" value="RelA/Spo_fam"/>
</dbReference>
<feature type="domain" description="TGS" evidence="7">
    <location>
        <begin position="407"/>
        <end position="470"/>
    </location>
</feature>
<dbReference type="InterPro" id="IPR007685">
    <property type="entry name" value="RelA_SpoT"/>
</dbReference>
<dbReference type="SUPFAM" id="SSF109604">
    <property type="entry name" value="HD-domain/PDEase-like"/>
    <property type="match status" value="1"/>
</dbReference>
<dbReference type="InterPro" id="IPR033655">
    <property type="entry name" value="TGS_RelA/SpoT"/>
</dbReference>
<accession>A0ABT7E292</accession>
<dbReference type="InterPro" id="IPR043519">
    <property type="entry name" value="NT_sf"/>
</dbReference>
<dbReference type="InterPro" id="IPR012675">
    <property type="entry name" value="Beta-grasp_dom_sf"/>
</dbReference>
<dbReference type="PANTHER" id="PTHR21262:SF31">
    <property type="entry name" value="GTP PYROPHOSPHOKINASE"/>
    <property type="match status" value="1"/>
</dbReference>
<dbReference type="Pfam" id="PF13291">
    <property type="entry name" value="ACT_4"/>
    <property type="match status" value="1"/>
</dbReference>
<dbReference type="InterPro" id="IPR002912">
    <property type="entry name" value="ACT_dom"/>
</dbReference>